<dbReference type="EMBL" id="QWEG01000010">
    <property type="protein sequence ID" value="RHW37384.1"/>
    <property type="molecule type" value="Genomic_DNA"/>
</dbReference>
<proteinExistence type="predicted"/>
<comment type="caution">
    <text evidence="2">The sequence shown here is derived from an EMBL/GenBank/DDBJ whole genome shotgun (WGS) entry which is preliminary data.</text>
</comment>
<feature type="transmembrane region" description="Helical" evidence="1">
    <location>
        <begin position="9"/>
        <end position="28"/>
    </location>
</feature>
<accession>A0A417YRA1</accession>
<dbReference type="Proteomes" id="UP000284416">
    <property type="component" value="Unassembled WGS sequence"/>
</dbReference>
<evidence type="ECO:0000256" key="1">
    <source>
        <dbReference type="SAM" id="Phobius"/>
    </source>
</evidence>
<feature type="transmembrane region" description="Helical" evidence="1">
    <location>
        <begin position="178"/>
        <end position="195"/>
    </location>
</feature>
<keyword evidence="1" id="KW-0472">Membrane</keyword>
<sequence>MDLITIGKVTLPTTVVATVAAALVAPLLLKAATKLKTGDWFWNAFFYFFLTAKLSYVLFNWGTFMKSPVSLLYFDGGSKGLVLALIAALAYLYRMAQTGKFNPRTEGLPLYHLFFLVSLTADKAMAEDWTASAVYFLLLAGTLFFVNRQKKLEIQAFILLMLAEVLGLSVFGGLFDQGSLTVLTGGLFISVMAYLKKEGISRE</sequence>
<name>A0A417YRA1_9BACI</name>
<keyword evidence="1" id="KW-0812">Transmembrane</keyword>
<organism evidence="2 3">
    <name type="scientific">Neobacillus notoginsengisoli</name>
    <dbReference type="NCBI Taxonomy" id="1578198"/>
    <lineage>
        <taxon>Bacteria</taxon>
        <taxon>Bacillati</taxon>
        <taxon>Bacillota</taxon>
        <taxon>Bacilli</taxon>
        <taxon>Bacillales</taxon>
        <taxon>Bacillaceae</taxon>
        <taxon>Neobacillus</taxon>
    </lineage>
</organism>
<evidence type="ECO:0000313" key="2">
    <source>
        <dbReference type="EMBL" id="RHW37384.1"/>
    </source>
</evidence>
<keyword evidence="1" id="KW-1133">Transmembrane helix</keyword>
<evidence type="ECO:0000313" key="3">
    <source>
        <dbReference type="Proteomes" id="UP000284416"/>
    </source>
</evidence>
<gene>
    <name evidence="2" type="ORF">D1B31_16625</name>
</gene>
<feature type="transmembrane region" description="Helical" evidence="1">
    <location>
        <begin position="129"/>
        <end position="147"/>
    </location>
</feature>
<feature type="transmembrane region" description="Helical" evidence="1">
    <location>
        <begin position="71"/>
        <end position="93"/>
    </location>
</feature>
<protein>
    <submittedName>
        <fullName evidence="2">Uncharacterized protein</fullName>
    </submittedName>
</protein>
<dbReference type="AlphaFoldDB" id="A0A417YRA1"/>
<feature type="transmembrane region" description="Helical" evidence="1">
    <location>
        <begin position="154"/>
        <end position="172"/>
    </location>
</feature>
<keyword evidence="3" id="KW-1185">Reference proteome</keyword>
<feature type="transmembrane region" description="Helical" evidence="1">
    <location>
        <begin position="40"/>
        <end position="59"/>
    </location>
</feature>
<reference evidence="2 3" key="1">
    <citation type="journal article" date="2017" name="Int. J. Syst. Evol. Microbiol.">
        <title>Bacillus notoginsengisoli sp. nov., a novel bacterium isolated from the rhizosphere of Panax notoginseng.</title>
        <authorList>
            <person name="Zhang M.Y."/>
            <person name="Cheng J."/>
            <person name="Cai Y."/>
            <person name="Zhang T.Y."/>
            <person name="Wu Y.Y."/>
            <person name="Manikprabhu D."/>
            <person name="Li W.J."/>
            <person name="Zhang Y.X."/>
        </authorList>
    </citation>
    <scope>NUCLEOTIDE SEQUENCE [LARGE SCALE GENOMIC DNA]</scope>
    <source>
        <strain evidence="2 3">JCM 30743</strain>
    </source>
</reference>